<sequence>MRAKGKVKLPSERLSSFLKFFYSFTKIEILMNFLLNGERIELTTKDLSLSGMLQQQQIDANRGMALAVNDQVIPKSDWDHYQLSENDQILIIKATQGG</sequence>
<dbReference type="PANTHER" id="PTHR34472:SF1">
    <property type="entry name" value="SULFUR CARRIER PROTEIN THIS"/>
    <property type="match status" value="1"/>
</dbReference>
<dbReference type="NCBIfam" id="TIGR01683">
    <property type="entry name" value="thiS"/>
    <property type="match status" value="1"/>
</dbReference>
<evidence type="ECO:0000313" key="1">
    <source>
        <dbReference type="EMBL" id="GGF39346.1"/>
    </source>
</evidence>
<dbReference type="InterPro" id="IPR003749">
    <property type="entry name" value="ThiS/MoaD-like"/>
</dbReference>
<dbReference type="InterPro" id="IPR010035">
    <property type="entry name" value="Thi_S"/>
</dbReference>
<dbReference type="EMBL" id="BMIU01000015">
    <property type="protein sequence ID" value="GGF39346.1"/>
    <property type="molecule type" value="Genomic_DNA"/>
</dbReference>
<dbReference type="PANTHER" id="PTHR34472">
    <property type="entry name" value="SULFUR CARRIER PROTEIN THIS"/>
    <property type="match status" value="1"/>
</dbReference>
<dbReference type="InterPro" id="IPR012675">
    <property type="entry name" value="Beta-grasp_dom_sf"/>
</dbReference>
<dbReference type="InterPro" id="IPR016155">
    <property type="entry name" value="Mopterin_synth/thiamin_S_b"/>
</dbReference>
<dbReference type="Gene3D" id="3.10.20.30">
    <property type="match status" value="1"/>
</dbReference>
<name>A0ABQ1V558_9BACT</name>
<dbReference type="CDD" id="cd00565">
    <property type="entry name" value="Ubl_ThiS"/>
    <property type="match status" value="1"/>
</dbReference>
<dbReference type="Proteomes" id="UP000647339">
    <property type="component" value="Unassembled WGS sequence"/>
</dbReference>
<dbReference type="Pfam" id="PF02597">
    <property type="entry name" value="ThiS"/>
    <property type="match status" value="1"/>
</dbReference>
<evidence type="ECO:0000313" key="2">
    <source>
        <dbReference type="Proteomes" id="UP000647339"/>
    </source>
</evidence>
<keyword evidence="2" id="KW-1185">Reference proteome</keyword>
<accession>A0ABQ1V558</accession>
<proteinExistence type="predicted"/>
<organism evidence="1 2">
    <name type="scientific">Echinicola rosea</name>
    <dbReference type="NCBI Taxonomy" id="1807691"/>
    <lineage>
        <taxon>Bacteria</taxon>
        <taxon>Pseudomonadati</taxon>
        <taxon>Bacteroidota</taxon>
        <taxon>Cytophagia</taxon>
        <taxon>Cytophagales</taxon>
        <taxon>Cyclobacteriaceae</taxon>
        <taxon>Echinicola</taxon>
    </lineage>
</organism>
<evidence type="ECO:0008006" key="3">
    <source>
        <dbReference type="Google" id="ProtNLM"/>
    </source>
</evidence>
<reference evidence="2" key="1">
    <citation type="journal article" date="2019" name="Int. J. Syst. Evol. Microbiol.">
        <title>The Global Catalogue of Microorganisms (GCM) 10K type strain sequencing project: providing services to taxonomists for standard genome sequencing and annotation.</title>
        <authorList>
            <consortium name="The Broad Institute Genomics Platform"/>
            <consortium name="The Broad Institute Genome Sequencing Center for Infectious Disease"/>
            <person name="Wu L."/>
            <person name="Ma J."/>
        </authorList>
    </citation>
    <scope>NUCLEOTIDE SEQUENCE [LARGE SCALE GENOMIC DNA]</scope>
    <source>
        <strain evidence="2">CGMCC 1.15407</strain>
    </source>
</reference>
<comment type="caution">
    <text evidence="1">The sequence shown here is derived from an EMBL/GenBank/DDBJ whole genome shotgun (WGS) entry which is preliminary data.</text>
</comment>
<dbReference type="SUPFAM" id="SSF54285">
    <property type="entry name" value="MoaD/ThiS"/>
    <property type="match status" value="1"/>
</dbReference>
<protein>
    <recommendedName>
        <fullName evidence="3">Sulfur carrier protein ThiS</fullName>
    </recommendedName>
</protein>
<gene>
    <name evidence="1" type="ORF">GCM10011339_29840</name>
</gene>